<comment type="caution">
    <text evidence="2">The sequence shown here is derived from an EMBL/GenBank/DDBJ whole genome shotgun (WGS) entry which is preliminary data.</text>
</comment>
<dbReference type="Proteomes" id="UP000600565">
    <property type="component" value="Unassembled WGS sequence"/>
</dbReference>
<gene>
    <name evidence="2" type="ORF">H9632_14800</name>
</gene>
<organism evidence="2 3">
    <name type="scientific">Solibacillus merdavium</name>
    <dbReference type="NCBI Taxonomy" id="2762218"/>
    <lineage>
        <taxon>Bacteria</taxon>
        <taxon>Bacillati</taxon>
        <taxon>Bacillota</taxon>
        <taxon>Bacilli</taxon>
        <taxon>Bacillales</taxon>
        <taxon>Caryophanaceae</taxon>
        <taxon>Solibacillus</taxon>
    </lineage>
</organism>
<accession>A0ABR8XQV8</accession>
<dbReference type="EMBL" id="JACSPW010000015">
    <property type="protein sequence ID" value="MBD8034338.1"/>
    <property type="molecule type" value="Genomic_DNA"/>
</dbReference>
<sequence length="117" mass="14016">MNKKHTEHLWREEKYHVMFHSQKHYNAIRQAMKDNLSYDEVAQLITDALNQKPTNGSMRNACQHMWGYFKKCASAEEKMQYERLLEEANFSGLLKFLKGLARKYEVKYLIESRILKD</sequence>
<evidence type="ECO:0000313" key="2">
    <source>
        <dbReference type="EMBL" id="MBD8034338.1"/>
    </source>
</evidence>
<evidence type="ECO:0000259" key="1">
    <source>
        <dbReference type="Pfam" id="PF08349"/>
    </source>
</evidence>
<feature type="domain" description="DUF1722" evidence="1">
    <location>
        <begin position="14"/>
        <end position="116"/>
    </location>
</feature>
<keyword evidence="3" id="KW-1185">Reference proteome</keyword>
<dbReference type="InterPro" id="IPR013560">
    <property type="entry name" value="DUF1722"/>
</dbReference>
<proteinExistence type="predicted"/>
<dbReference type="RefSeq" id="WP_191704840.1">
    <property type="nucleotide sequence ID" value="NZ_JACSPW010000015.1"/>
</dbReference>
<protein>
    <submittedName>
        <fullName evidence="2">YbgA family protein</fullName>
    </submittedName>
</protein>
<name>A0ABR8XQV8_9BACL</name>
<reference evidence="2 3" key="1">
    <citation type="submission" date="2020-08" db="EMBL/GenBank/DDBJ databases">
        <title>A Genomic Blueprint of the Chicken Gut Microbiome.</title>
        <authorList>
            <person name="Gilroy R."/>
            <person name="Ravi A."/>
            <person name="Getino M."/>
            <person name="Pursley I."/>
            <person name="Horton D.L."/>
            <person name="Alikhan N.-F."/>
            <person name="Baker D."/>
            <person name="Gharbi K."/>
            <person name="Hall N."/>
            <person name="Watson M."/>
            <person name="Adriaenssens E.M."/>
            <person name="Foster-Nyarko E."/>
            <person name="Jarju S."/>
            <person name="Secka A."/>
            <person name="Antonio M."/>
            <person name="Oren A."/>
            <person name="Chaudhuri R."/>
            <person name="La Ragione R.M."/>
            <person name="Hildebrand F."/>
            <person name="Pallen M.J."/>
        </authorList>
    </citation>
    <scope>NUCLEOTIDE SEQUENCE [LARGE SCALE GENOMIC DNA]</scope>
    <source>
        <strain evidence="2 3">Sa1YVA6</strain>
    </source>
</reference>
<dbReference type="Pfam" id="PF08349">
    <property type="entry name" value="DUF1722"/>
    <property type="match status" value="1"/>
</dbReference>
<evidence type="ECO:0000313" key="3">
    <source>
        <dbReference type="Proteomes" id="UP000600565"/>
    </source>
</evidence>